<dbReference type="PANTHER" id="PTHR44591">
    <property type="entry name" value="STRESS RESPONSE REGULATOR PROTEIN 1"/>
    <property type="match status" value="1"/>
</dbReference>
<dbReference type="SUPFAM" id="SSF52172">
    <property type="entry name" value="CheY-like"/>
    <property type="match status" value="1"/>
</dbReference>
<dbReference type="RefSeq" id="WP_264891166.1">
    <property type="nucleotide sequence ID" value="NZ_CP110257.1"/>
</dbReference>
<evidence type="ECO:0000256" key="2">
    <source>
        <dbReference type="PROSITE-ProRule" id="PRU00169"/>
    </source>
</evidence>
<dbReference type="Proteomes" id="UP001163266">
    <property type="component" value="Chromosome"/>
</dbReference>
<keyword evidence="5" id="KW-1185">Reference proteome</keyword>
<evidence type="ECO:0000256" key="1">
    <source>
        <dbReference type="ARBA" id="ARBA00022553"/>
    </source>
</evidence>
<evidence type="ECO:0000313" key="4">
    <source>
        <dbReference type="EMBL" id="UZD53583.1"/>
    </source>
</evidence>
<dbReference type="Gene3D" id="3.40.50.2300">
    <property type="match status" value="1"/>
</dbReference>
<dbReference type="InterPro" id="IPR050595">
    <property type="entry name" value="Bact_response_regulator"/>
</dbReference>
<accession>A0ABY6MQ44</accession>
<dbReference type="InterPro" id="IPR001789">
    <property type="entry name" value="Sig_transdc_resp-reg_receiver"/>
</dbReference>
<dbReference type="Pfam" id="PF00072">
    <property type="entry name" value="Response_reg"/>
    <property type="match status" value="1"/>
</dbReference>
<evidence type="ECO:0000313" key="5">
    <source>
        <dbReference type="Proteomes" id="UP001163266"/>
    </source>
</evidence>
<evidence type="ECO:0000259" key="3">
    <source>
        <dbReference type="PROSITE" id="PS50110"/>
    </source>
</evidence>
<feature type="modified residue" description="4-aspartylphosphate" evidence="2">
    <location>
        <position position="128"/>
    </location>
</feature>
<dbReference type="PROSITE" id="PS50110">
    <property type="entry name" value="RESPONSE_REGULATORY"/>
    <property type="match status" value="1"/>
</dbReference>
<protein>
    <submittedName>
        <fullName evidence="4">Response regulator</fullName>
    </submittedName>
</protein>
<sequence length="200" mass="21454">MDDMRAMRLLHELGMHSGDAGSHVGLRSSEPGVAHEEQDKIVEPLVHSGGLGAGSEFVSSIDGAPVLVAPARRPARPLRTLLVEDHPELGAATLDLLRGEGLEVIYVASGREALDAAAGVKPRILLCDMGLPDMEGLAVVDTLRPQLASWGTYVAMVTARTEGELRPYNKRARELGVDEFITKPITPDWVRNLIARLPAG</sequence>
<dbReference type="PANTHER" id="PTHR44591:SF3">
    <property type="entry name" value="RESPONSE REGULATORY DOMAIN-CONTAINING PROTEIN"/>
    <property type="match status" value="1"/>
</dbReference>
<gene>
    <name evidence="4" type="ORF">OMP39_07640</name>
</gene>
<reference evidence="4" key="1">
    <citation type="submission" date="2022-10" db="EMBL/GenBank/DDBJ databases">
        <title>Complete genome sequence of Schlegelella aquatica LMG 23380.</title>
        <authorList>
            <person name="Musilova J."/>
            <person name="Kourilova X."/>
            <person name="Bezdicek M."/>
            <person name="Hermankova K."/>
            <person name="Obruca S."/>
            <person name="Sedlar K."/>
        </authorList>
    </citation>
    <scope>NUCLEOTIDE SEQUENCE</scope>
    <source>
        <strain evidence="4">LMG 23380</strain>
    </source>
</reference>
<dbReference type="EMBL" id="CP110257">
    <property type="protein sequence ID" value="UZD53583.1"/>
    <property type="molecule type" value="Genomic_DNA"/>
</dbReference>
<dbReference type="CDD" id="cd00156">
    <property type="entry name" value="REC"/>
    <property type="match status" value="1"/>
</dbReference>
<keyword evidence="1 2" id="KW-0597">Phosphoprotein</keyword>
<dbReference type="InterPro" id="IPR011006">
    <property type="entry name" value="CheY-like_superfamily"/>
</dbReference>
<feature type="domain" description="Response regulatory" evidence="3">
    <location>
        <begin position="79"/>
        <end position="198"/>
    </location>
</feature>
<name>A0ABY6MQ44_9BURK</name>
<organism evidence="4 5">
    <name type="scientific">Caldimonas aquatica</name>
    <dbReference type="NCBI Taxonomy" id="376175"/>
    <lineage>
        <taxon>Bacteria</taxon>
        <taxon>Pseudomonadati</taxon>
        <taxon>Pseudomonadota</taxon>
        <taxon>Betaproteobacteria</taxon>
        <taxon>Burkholderiales</taxon>
        <taxon>Sphaerotilaceae</taxon>
        <taxon>Caldimonas</taxon>
    </lineage>
</organism>
<proteinExistence type="predicted"/>
<dbReference type="SMART" id="SM00448">
    <property type="entry name" value="REC"/>
    <property type="match status" value="1"/>
</dbReference>